<dbReference type="FunFam" id="3.40.1160.10:FF:000001">
    <property type="entry name" value="Uridylate kinase"/>
    <property type="match status" value="1"/>
</dbReference>
<feature type="binding site" evidence="11">
    <location>
        <position position="170"/>
    </location>
    <ligand>
        <name>ATP</name>
        <dbReference type="ChEBI" id="CHEBI:30616"/>
    </ligand>
</feature>
<dbReference type="PIRSF" id="PIRSF005650">
    <property type="entry name" value="Uridylate_kin"/>
    <property type="match status" value="1"/>
</dbReference>
<protein>
    <recommendedName>
        <fullName evidence="11">Uridylate kinase</fullName>
        <shortName evidence="11">UK</shortName>
        <ecNumber evidence="11">2.7.4.22</ecNumber>
    </recommendedName>
    <alternativeName>
        <fullName evidence="11">Uridine monophosphate kinase</fullName>
        <shortName evidence="11">UMP kinase</shortName>
        <shortName evidence="11">UMPK</shortName>
    </alternativeName>
</protein>
<comment type="pathway">
    <text evidence="2 11">Pyrimidine metabolism; CTP biosynthesis via de novo pathway; UDP from UMP (UMPK route): step 1/1.</text>
</comment>
<dbReference type="Gene3D" id="3.40.1160.10">
    <property type="entry name" value="Acetylglutamate kinase-like"/>
    <property type="match status" value="1"/>
</dbReference>
<comment type="subunit">
    <text evidence="11">Homohexamer.</text>
</comment>
<evidence type="ECO:0000256" key="3">
    <source>
        <dbReference type="ARBA" id="ARBA00007614"/>
    </source>
</evidence>
<dbReference type="AlphaFoldDB" id="A0A1G1YVT2"/>
<keyword evidence="8 11" id="KW-0067">ATP-binding</keyword>
<evidence type="ECO:0000259" key="12">
    <source>
        <dbReference type="Pfam" id="PF00696"/>
    </source>
</evidence>
<keyword evidence="6 11" id="KW-0547">Nucleotide-binding</keyword>
<comment type="catalytic activity">
    <reaction evidence="10 11">
        <text>UMP + ATP = UDP + ADP</text>
        <dbReference type="Rhea" id="RHEA:24400"/>
        <dbReference type="ChEBI" id="CHEBI:30616"/>
        <dbReference type="ChEBI" id="CHEBI:57865"/>
        <dbReference type="ChEBI" id="CHEBI:58223"/>
        <dbReference type="ChEBI" id="CHEBI:456216"/>
        <dbReference type="EC" id="2.7.4.22"/>
    </reaction>
</comment>
<dbReference type="PANTHER" id="PTHR42833">
    <property type="entry name" value="URIDYLATE KINASE"/>
    <property type="match status" value="1"/>
</dbReference>
<evidence type="ECO:0000256" key="7">
    <source>
        <dbReference type="ARBA" id="ARBA00022777"/>
    </source>
</evidence>
<dbReference type="UniPathway" id="UPA00159">
    <property type="reaction ID" value="UER00275"/>
</dbReference>
<evidence type="ECO:0000256" key="5">
    <source>
        <dbReference type="ARBA" id="ARBA00022679"/>
    </source>
</evidence>
<dbReference type="HAMAP" id="MF_01220_B">
    <property type="entry name" value="PyrH_B"/>
    <property type="match status" value="1"/>
</dbReference>
<feature type="binding site" evidence="11">
    <location>
        <position position="162"/>
    </location>
    <ligand>
        <name>ATP</name>
        <dbReference type="ChEBI" id="CHEBI:30616"/>
    </ligand>
</feature>
<reference evidence="13 14" key="1">
    <citation type="journal article" date="2016" name="Nat. Commun.">
        <title>Thousands of microbial genomes shed light on interconnected biogeochemical processes in an aquifer system.</title>
        <authorList>
            <person name="Anantharaman K."/>
            <person name="Brown C.T."/>
            <person name="Hug L.A."/>
            <person name="Sharon I."/>
            <person name="Castelle C.J."/>
            <person name="Probst A.J."/>
            <person name="Thomas B.C."/>
            <person name="Singh A."/>
            <person name="Wilkins M.J."/>
            <person name="Karaoz U."/>
            <person name="Brodie E.L."/>
            <person name="Williams K.H."/>
            <person name="Hubbard S.S."/>
            <person name="Banfield J.F."/>
        </authorList>
    </citation>
    <scope>NUCLEOTIDE SEQUENCE [LARGE SCALE GENOMIC DNA]</scope>
</reference>
<gene>
    <name evidence="11" type="primary">pyrH</name>
    <name evidence="13" type="ORF">A2912_06150</name>
</gene>
<dbReference type="GO" id="GO:0006225">
    <property type="term" value="P:UDP biosynthetic process"/>
    <property type="evidence" value="ECO:0007669"/>
    <property type="project" value="TreeGrafter"/>
</dbReference>
<sequence length="237" mass="26213">MKYKRVLLKITGELLGDNEGKGLNFEKIDTLAEQILSIRKKTGVQFAIVVGAGNLFRGRQAHGTTVDRVSADYIGMLGTVMNALALREALERLSGKDIRVMTPLMIESVAEPFIQRRALYHLKRTGIIIFAGGIGNPFFTTDSAAALRACELSCDVILKGSNVDGVYSKDPHKYKNARRYSTLRYQEALEKGLNVMDSTAFALCQSEKIPIIVFNIQEFNLINKILNGERIGTLITA</sequence>
<feature type="binding site" evidence="11">
    <location>
        <position position="57"/>
    </location>
    <ligand>
        <name>ATP</name>
        <dbReference type="ChEBI" id="CHEBI:30616"/>
    </ligand>
</feature>
<feature type="binding site" evidence="11">
    <location>
        <position position="167"/>
    </location>
    <ligand>
        <name>ATP</name>
        <dbReference type="ChEBI" id="CHEBI:30616"/>
    </ligand>
</feature>
<accession>A0A1G1YVT2</accession>
<comment type="similarity">
    <text evidence="3 11">Belongs to the UMP kinase family.</text>
</comment>
<comment type="caution">
    <text evidence="11">Lacks conserved residue(s) required for the propagation of feature annotation.</text>
</comment>
<dbReference type="EMBL" id="MHIN01000014">
    <property type="protein sequence ID" value="OGY55507.1"/>
    <property type="molecule type" value="Genomic_DNA"/>
</dbReference>
<evidence type="ECO:0000256" key="6">
    <source>
        <dbReference type="ARBA" id="ARBA00022741"/>
    </source>
</evidence>
<evidence type="ECO:0000256" key="8">
    <source>
        <dbReference type="ARBA" id="ARBA00022840"/>
    </source>
</evidence>
<dbReference type="NCBIfam" id="TIGR02075">
    <property type="entry name" value="pyrH_bact"/>
    <property type="match status" value="1"/>
</dbReference>
<evidence type="ECO:0000256" key="1">
    <source>
        <dbReference type="ARBA" id="ARBA00004496"/>
    </source>
</evidence>
<dbReference type="PANTHER" id="PTHR42833:SF4">
    <property type="entry name" value="URIDYLATE KINASE PUMPKIN, CHLOROPLASTIC"/>
    <property type="match status" value="1"/>
</dbReference>
<comment type="activity regulation">
    <text evidence="11">Inhibited by UTP.</text>
</comment>
<feature type="binding site" evidence="11">
    <location>
        <begin position="134"/>
        <end position="141"/>
    </location>
    <ligand>
        <name>UMP</name>
        <dbReference type="ChEBI" id="CHEBI:57865"/>
    </ligand>
</feature>
<evidence type="ECO:0000256" key="11">
    <source>
        <dbReference type="HAMAP-Rule" id="MF_01220"/>
    </source>
</evidence>
<feature type="domain" description="Aspartate/glutamate/uridylate kinase" evidence="12">
    <location>
        <begin position="4"/>
        <end position="215"/>
    </location>
</feature>
<dbReference type="GO" id="GO:0033862">
    <property type="term" value="F:UMP kinase activity"/>
    <property type="evidence" value="ECO:0007669"/>
    <property type="project" value="UniProtKB-EC"/>
</dbReference>
<dbReference type="InterPro" id="IPR015963">
    <property type="entry name" value="Uridylate_kinase_bac"/>
</dbReference>
<feature type="binding site" evidence="11">
    <location>
        <position position="72"/>
    </location>
    <ligand>
        <name>UMP</name>
        <dbReference type="ChEBI" id="CHEBI:57865"/>
    </ligand>
</feature>
<feature type="binding site" evidence="11">
    <location>
        <position position="53"/>
    </location>
    <ligand>
        <name>ATP</name>
        <dbReference type="ChEBI" id="CHEBI:30616"/>
    </ligand>
</feature>
<dbReference type="Proteomes" id="UP000178122">
    <property type="component" value="Unassembled WGS sequence"/>
</dbReference>
<dbReference type="InterPro" id="IPR011817">
    <property type="entry name" value="Uridylate_kinase"/>
</dbReference>
<keyword evidence="7 11" id="KW-0418">Kinase</keyword>
<dbReference type="EC" id="2.7.4.22" evidence="11"/>
<comment type="function">
    <text evidence="11">Catalyzes the reversible phosphorylation of UMP to UDP.</text>
</comment>
<evidence type="ECO:0000256" key="4">
    <source>
        <dbReference type="ARBA" id="ARBA00022490"/>
    </source>
</evidence>
<organism evidence="13 14">
    <name type="scientific">Candidatus Buchananbacteria bacterium RIFCSPLOWO2_01_FULL_40_23b</name>
    <dbReference type="NCBI Taxonomy" id="1797544"/>
    <lineage>
        <taxon>Bacteria</taxon>
        <taxon>Candidatus Buchananiibacteriota</taxon>
    </lineage>
</organism>
<evidence type="ECO:0000256" key="10">
    <source>
        <dbReference type="ARBA" id="ARBA00047767"/>
    </source>
</evidence>
<comment type="subcellular location">
    <subcellularLocation>
        <location evidence="1 11">Cytoplasm</location>
    </subcellularLocation>
</comment>
<keyword evidence="9 11" id="KW-0665">Pyrimidine biosynthesis</keyword>
<dbReference type="Pfam" id="PF00696">
    <property type="entry name" value="AA_kinase"/>
    <property type="match status" value="1"/>
</dbReference>
<dbReference type="CDD" id="cd04254">
    <property type="entry name" value="AAK_UMPK-PyrH-Ec"/>
    <property type="match status" value="1"/>
</dbReference>
<evidence type="ECO:0000313" key="14">
    <source>
        <dbReference type="Proteomes" id="UP000178122"/>
    </source>
</evidence>
<dbReference type="GO" id="GO:0005524">
    <property type="term" value="F:ATP binding"/>
    <property type="evidence" value="ECO:0007669"/>
    <property type="project" value="UniProtKB-KW"/>
</dbReference>
<evidence type="ECO:0000256" key="2">
    <source>
        <dbReference type="ARBA" id="ARBA00004791"/>
    </source>
</evidence>
<evidence type="ECO:0000313" key="13">
    <source>
        <dbReference type="EMBL" id="OGY55507.1"/>
    </source>
</evidence>
<evidence type="ECO:0000256" key="9">
    <source>
        <dbReference type="ARBA" id="ARBA00022975"/>
    </source>
</evidence>
<dbReference type="InterPro" id="IPR001048">
    <property type="entry name" value="Asp/Glu/Uridylate_kinase"/>
</dbReference>
<dbReference type="GO" id="GO:0005737">
    <property type="term" value="C:cytoplasm"/>
    <property type="evidence" value="ECO:0007669"/>
    <property type="project" value="UniProtKB-SubCell"/>
</dbReference>
<dbReference type="InterPro" id="IPR036393">
    <property type="entry name" value="AceGlu_kinase-like_sf"/>
</dbReference>
<proteinExistence type="inferred from homology"/>
<dbReference type="SUPFAM" id="SSF53633">
    <property type="entry name" value="Carbamate kinase-like"/>
    <property type="match status" value="1"/>
</dbReference>
<keyword evidence="4 11" id="KW-0963">Cytoplasm</keyword>
<name>A0A1G1YVT2_9BACT</name>
<comment type="caution">
    <text evidence="13">The sequence shown here is derived from an EMBL/GenBank/DDBJ whole genome shotgun (WGS) entry which is preliminary data.</text>
</comment>
<dbReference type="GO" id="GO:0044210">
    <property type="term" value="P:'de novo' CTP biosynthetic process"/>
    <property type="evidence" value="ECO:0007669"/>
    <property type="project" value="UniProtKB-UniRule"/>
</dbReference>
<keyword evidence="5 11" id="KW-0808">Transferase</keyword>